<feature type="compositionally biased region" description="Polar residues" evidence="6">
    <location>
        <begin position="257"/>
        <end position="267"/>
    </location>
</feature>
<evidence type="ECO:0000256" key="4">
    <source>
        <dbReference type="ARBA" id="ARBA00022701"/>
    </source>
</evidence>
<proteinExistence type="inferred from homology"/>
<gene>
    <name evidence="8" type="ORF">Din_019506</name>
</gene>
<name>A0A5B7A1R1_DAVIN</name>
<dbReference type="GO" id="GO:0008017">
    <property type="term" value="F:microtubule binding"/>
    <property type="evidence" value="ECO:0007669"/>
    <property type="project" value="InterPro"/>
</dbReference>
<keyword evidence="4" id="KW-0493">Microtubule</keyword>
<feature type="compositionally biased region" description="Polar residues" evidence="6">
    <location>
        <begin position="408"/>
        <end position="421"/>
    </location>
</feature>
<sequence>MESENGVPIENESTIIEKINVEGSVVDVEKEKQHFNNGENVTSVNGISENVTKAEGSVNLLGVEVGSSVTASESKISNPIKGSNAASSKTNKITKDRPCLKGSALFARNTRPSLTQSVSFPARGLRPDIMKKSIDVFPVKSDAKHVRANGPKAEYQFLNGTVTSASCLTNRRASTGVNSKEVNTNGVGVSARRTTLASVPSTHLSLSGKSVSMNGTGNCPPSKVSLSVDQHSKPITTALPIKEDDDTRSTTSSSATPRGQQMNSGSGFSFRLEERAEKRKEFFSKIEEKIHAKEVEKSNLQAKSKESQEAEIKQLRKNLTFKATPMPSFYKEPPPKVELKKIPTTRAISPKFGRNKNSIAAPNNSSEGGGSCLSPRVNRDQSKLPRGIQASYDKDVAASKKPIRKSQSKLQPQESMATKTEGNPVKLKPKSTEADGEDQKTSAGESKESQNQSVNPLELGDWIDPVSEKNPARDNGVILSSASANPEIMPAEVTVGG</sequence>
<evidence type="ECO:0000259" key="7">
    <source>
        <dbReference type="Pfam" id="PF06886"/>
    </source>
</evidence>
<dbReference type="GO" id="GO:0005874">
    <property type="term" value="C:microtubule"/>
    <property type="evidence" value="ECO:0007669"/>
    <property type="project" value="UniProtKB-KW"/>
</dbReference>
<feature type="region of interest" description="Disordered" evidence="6">
    <location>
        <begin position="325"/>
        <end position="481"/>
    </location>
</feature>
<feature type="domain" description="TPX2 C-terminal" evidence="7">
    <location>
        <begin position="268"/>
        <end position="342"/>
    </location>
</feature>
<keyword evidence="3" id="KW-0963">Cytoplasm</keyword>
<keyword evidence="5" id="KW-0206">Cytoskeleton</keyword>
<feature type="region of interest" description="Disordered" evidence="6">
    <location>
        <begin position="72"/>
        <end position="95"/>
    </location>
</feature>
<reference evidence="8" key="1">
    <citation type="submission" date="2019-08" db="EMBL/GenBank/DDBJ databases">
        <title>Reference gene set and small RNA set construction with multiple tissues from Davidia involucrata Baill.</title>
        <authorList>
            <person name="Yang H."/>
            <person name="Zhou C."/>
            <person name="Li G."/>
            <person name="Wang J."/>
            <person name="Gao P."/>
            <person name="Wang M."/>
            <person name="Wang R."/>
            <person name="Zhao Y."/>
        </authorList>
    </citation>
    <scope>NUCLEOTIDE SEQUENCE</scope>
    <source>
        <tissue evidence="8">Mixed with DoveR01_LX</tissue>
    </source>
</reference>
<protein>
    <recommendedName>
        <fullName evidence="7">TPX2 C-terminal domain-containing protein</fullName>
    </recommendedName>
</protein>
<evidence type="ECO:0000313" key="8">
    <source>
        <dbReference type="EMBL" id="MPA50065.1"/>
    </source>
</evidence>
<dbReference type="Pfam" id="PF06886">
    <property type="entry name" value="TPX2"/>
    <property type="match status" value="1"/>
</dbReference>
<feature type="compositionally biased region" description="Polar residues" evidence="6">
    <location>
        <begin position="207"/>
        <end position="235"/>
    </location>
</feature>
<evidence type="ECO:0000256" key="3">
    <source>
        <dbReference type="ARBA" id="ARBA00022490"/>
    </source>
</evidence>
<dbReference type="InterPro" id="IPR027329">
    <property type="entry name" value="TPX2_C"/>
</dbReference>
<dbReference type="AlphaFoldDB" id="A0A5B7A1R1"/>
<comment type="subcellular location">
    <subcellularLocation>
        <location evidence="1">Cytoplasm</location>
        <location evidence="1">Cytoskeleton</location>
    </subcellularLocation>
</comment>
<feature type="compositionally biased region" description="Basic and acidic residues" evidence="6">
    <location>
        <begin position="430"/>
        <end position="448"/>
    </location>
</feature>
<accession>A0A5B7A1R1</accession>
<evidence type="ECO:0000256" key="6">
    <source>
        <dbReference type="SAM" id="MobiDB-lite"/>
    </source>
</evidence>
<organism evidence="8">
    <name type="scientific">Davidia involucrata</name>
    <name type="common">Dove tree</name>
    <dbReference type="NCBI Taxonomy" id="16924"/>
    <lineage>
        <taxon>Eukaryota</taxon>
        <taxon>Viridiplantae</taxon>
        <taxon>Streptophyta</taxon>
        <taxon>Embryophyta</taxon>
        <taxon>Tracheophyta</taxon>
        <taxon>Spermatophyta</taxon>
        <taxon>Magnoliopsida</taxon>
        <taxon>eudicotyledons</taxon>
        <taxon>Gunneridae</taxon>
        <taxon>Pentapetalae</taxon>
        <taxon>asterids</taxon>
        <taxon>Cornales</taxon>
        <taxon>Nyssaceae</taxon>
        <taxon>Davidia</taxon>
    </lineage>
</organism>
<feature type="compositionally biased region" description="Polar residues" evidence="6">
    <location>
        <begin position="355"/>
        <end position="366"/>
    </location>
</feature>
<evidence type="ECO:0000256" key="1">
    <source>
        <dbReference type="ARBA" id="ARBA00004245"/>
    </source>
</evidence>
<dbReference type="InterPro" id="IPR044833">
    <property type="entry name" value="WDL5/6"/>
</dbReference>
<dbReference type="PANTHER" id="PTHR31358">
    <property type="entry name" value="PROTEIN WVD2-LIKE 4"/>
    <property type="match status" value="1"/>
</dbReference>
<evidence type="ECO:0000256" key="2">
    <source>
        <dbReference type="ARBA" id="ARBA00005885"/>
    </source>
</evidence>
<feature type="region of interest" description="Disordered" evidence="6">
    <location>
        <begin position="207"/>
        <end position="270"/>
    </location>
</feature>
<feature type="compositionally biased region" description="Polar residues" evidence="6">
    <location>
        <begin position="72"/>
        <end position="91"/>
    </location>
</feature>
<evidence type="ECO:0000256" key="5">
    <source>
        <dbReference type="ARBA" id="ARBA00023212"/>
    </source>
</evidence>
<dbReference type="EMBL" id="GHES01019506">
    <property type="protein sequence ID" value="MPA50065.1"/>
    <property type="molecule type" value="Transcribed_RNA"/>
</dbReference>
<comment type="similarity">
    <text evidence="2">Belongs to the TPX2 family.</text>
</comment>
<dbReference type="PANTHER" id="PTHR31358:SF30">
    <property type="entry name" value="PROTEIN WVD2-LIKE 4"/>
    <property type="match status" value="1"/>
</dbReference>